<gene>
    <name evidence="4" type="ORF">PROPAUS_1396</name>
</gene>
<dbReference type="Gene3D" id="3.20.20.60">
    <property type="entry name" value="Phosphoenolpyruvate-binding domains"/>
    <property type="match status" value="1"/>
</dbReference>
<dbReference type="Pfam" id="PF03328">
    <property type="entry name" value="HpcH_HpaI"/>
    <property type="match status" value="1"/>
</dbReference>
<evidence type="ECO:0000256" key="2">
    <source>
        <dbReference type="ARBA" id="ARBA00023239"/>
    </source>
</evidence>
<evidence type="ECO:0000313" key="4">
    <source>
        <dbReference type="EMBL" id="SYZ33477.1"/>
    </source>
</evidence>
<keyword evidence="2 4" id="KW-0456">Lyase</keyword>
<keyword evidence="1" id="KW-0479">Metal-binding</keyword>
<evidence type="ECO:0000256" key="1">
    <source>
        <dbReference type="ARBA" id="ARBA00022723"/>
    </source>
</evidence>
<feature type="domain" description="HpcH/HpaI aldolase/citrate lyase" evidence="3">
    <location>
        <begin position="28"/>
        <end position="250"/>
    </location>
</feature>
<dbReference type="SUPFAM" id="SSF51621">
    <property type="entry name" value="Phosphoenolpyruvate/pyruvate domain"/>
    <property type="match status" value="1"/>
</dbReference>
<dbReference type="GO" id="GO:0005737">
    <property type="term" value="C:cytoplasm"/>
    <property type="evidence" value="ECO:0007669"/>
    <property type="project" value="TreeGrafter"/>
</dbReference>
<proteinExistence type="predicted"/>
<evidence type="ECO:0000313" key="5">
    <source>
        <dbReference type="Proteomes" id="UP000263928"/>
    </source>
</evidence>
<dbReference type="InterPro" id="IPR050251">
    <property type="entry name" value="HpcH-HpaI_aldolase"/>
</dbReference>
<dbReference type="InterPro" id="IPR005000">
    <property type="entry name" value="Aldolase/citrate-lyase_domain"/>
</dbReference>
<dbReference type="GO" id="GO:0016832">
    <property type="term" value="F:aldehyde-lyase activity"/>
    <property type="evidence" value="ECO:0007669"/>
    <property type="project" value="UniProtKB-ARBA"/>
</dbReference>
<reference evidence="5" key="1">
    <citation type="submission" date="2018-08" db="EMBL/GenBank/DDBJ databases">
        <authorList>
            <person name="Hornung B."/>
        </authorList>
    </citation>
    <scope>NUCLEOTIDE SEQUENCE [LARGE SCALE GENOMIC DNA]</scope>
</reference>
<dbReference type="PANTHER" id="PTHR30502">
    <property type="entry name" value="2-KETO-3-DEOXY-L-RHAMNONATE ALDOLASE"/>
    <property type="match status" value="1"/>
</dbReference>
<sequence length="278" mass="29819">MEVQKLMRMTGVHPNRLKKQLLAGQEPQLGLWLSSGSPAMTEIAAGSGFDWGLLDGEHGPNGIESLLAQLRVIEQYEMTPVVRPAETSRVLIKQILDIGAQCLLLPMIDTPEDAAMAIASTRYPPRGTRGVGASIARAGQWGRTKDYMAEAEDQLCVILQVETREGLIHLDEILQVESVDGIFIGPADLGASLGDPPGEKLKSIVCECLRKIRGAGLIAGSIALGQAAARAYLEAGANFLAVASDTDLFVRSLDDCLAGFDDVISRRGQPQNNESGWE</sequence>
<keyword evidence="5" id="KW-1185">Reference proteome</keyword>
<accession>A0A383S6D3</accession>
<dbReference type="Proteomes" id="UP000263928">
    <property type="component" value="Unassembled WGS sequence"/>
</dbReference>
<dbReference type="InterPro" id="IPR015813">
    <property type="entry name" value="Pyrv/PenolPyrv_kinase-like_dom"/>
</dbReference>
<dbReference type="InterPro" id="IPR040442">
    <property type="entry name" value="Pyrv_kinase-like_dom_sf"/>
</dbReference>
<evidence type="ECO:0000259" key="3">
    <source>
        <dbReference type="Pfam" id="PF03328"/>
    </source>
</evidence>
<dbReference type="GO" id="GO:0046872">
    <property type="term" value="F:metal ion binding"/>
    <property type="evidence" value="ECO:0007669"/>
    <property type="project" value="UniProtKB-KW"/>
</dbReference>
<organism evidence="4 5">
    <name type="scientific">Propionibacterium australiense</name>
    <dbReference type="NCBI Taxonomy" id="119981"/>
    <lineage>
        <taxon>Bacteria</taxon>
        <taxon>Bacillati</taxon>
        <taxon>Actinomycetota</taxon>
        <taxon>Actinomycetes</taxon>
        <taxon>Propionibacteriales</taxon>
        <taxon>Propionibacteriaceae</taxon>
        <taxon>Propionibacterium</taxon>
    </lineage>
</organism>
<dbReference type="PANTHER" id="PTHR30502:SF5">
    <property type="entry name" value="2-KETO-3-DEOXY-L-RHAMNONATE ALDOLASE"/>
    <property type="match status" value="1"/>
</dbReference>
<dbReference type="EMBL" id="UNQJ01000008">
    <property type="protein sequence ID" value="SYZ33477.1"/>
    <property type="molecule type" value="Genomic_DNA"/>
</dbReference>
<dbReference type="AlphaFoldDB" id="A0A383S6D3"/>
<protein>
    <submittedName>
        <fullName evidence="4">HpcH/HpaI aldolase/citrate lyase family</fullName>
    </submittedName>
</protein>
<name>A0A383S6D3_9ACTN</name>
<dbReference type="RefSeq" id="WP_220668341.1">
    <property type="nucleotide sequence ID" value="NZ_LR134442.1"/>
</dbReference>
<dbReference type="FunFam" id="3.20.20.60:FF:000004">
    <property type="entry name" value="5-keto-4-deoxy-D-glucarate aldolase"/>
    <property type="match status" value="1"/>
</dbReference>